<evidence type="ECO:0000256" key="4">
    <source>
        <dbReference type="ARBA" id="ARBA00023027"/>
    </source>
</evidence>
<evidence type="ECO:0000313" key="7">
    <source>
        <dbReference type="EMBL" id="RVT97717.1"/>
    </source>
</evidence>
<dbReference type="InterPro" id="IPR013154">
    <property type="entry name" value="ADH-like_N"/>
</dbReference>
<dbReference type="InterPro" id="IPR020843">
    <property type="entry name" value="ER"/>
</dbReference>
<dbReference type="Pfam" id="PF00107">
    <property type="entry name" value="ADH_zinc_N"/>
    <property type="match status" value="1"/>
</dbReference>
<evidence type="ECO:0000256" key="3">
    <source>
        <dbReference type="ARBA" id="ARBA00023002"/>
    </source>
</evidence>
<evidence type="ECO:0000313" key="8">
    <source>
        <dbReference type="Proteomes" id="UP000282957"/>
    </source>
</evidence>
<evidence type="ECO:0000256" key="2">
    <source>
        <dbReference type="ARBA" id="ARBA00022833"/>
    </source>
</evidence>
<evidence type="ECO:0000259" key="6">
    <source>
        <dbReference type="SMART" id="SM00829"/>
    </source>
</evidence>
<comment type="similarity">
    <text evidence="5">Belongs to the zinc-containing alcohol dehydrogenase family.</text>
</comment>
<dbReference type="CDD" id="cd08281">
    <property type="entry name" value="liver_ADH_like1"/>
    <property type="match status" value="1"/>
</dbReference>
<dbReference type="GO" id="GO:0051903">
    <property type="term" value="F:S-(hydroxymethyl)glutathione dehydrogenase [NAD(P)+] activity"/>
    <property type="evidence" value="ECO:0007669"/>
    <property type="project" value="TreeGrafter"/>
</dbReference>
<dbReference type="PANTHER" id="PTHR43880:SF12">
    <property type="entry name" value="ALCOHOL DEHYDROGENASE CLASS-3"/>
    <property type="match status" value="1"/>
</dbReference>
<dbReference type="PROSITE" id="PS00059">
    <property type="entry name" value="ADH_ZINC"/>
    <property type="match status" value="1"/>
</dbReference>
<dbReference type="Gene3D" id="3.40.50.720">
    <property type="entry name" value="NAD(P)-binding Rossmann-like Domain"/>
    <property type="match status" value="1"/>
</dbReference>
<evidence type="ECO:0000256" key="1">
    <source>
        <dbReference type="ARBA" id="ARBA00022723"/>
    </source>
</evidence>
<keyword evidence="1 5" id="KW-0479">Metal-binding</keyword>
<dbReference type="OrthoDB" id="9770544at2"/>
<name>A0A437MJ65_9PROT</name>
<dbReference type="EMBL" id="SACL01000002">
    <property type="protein sequence ID" value="RVT97717.1"/>
    <property type="molecule type" value="Genomic_DNA"/>
</dbReference>
<accession>A0A437MJ65</accession>
<proteinExistence type="inferred from homology"/>
<reference evidence="7 8" key="1">
    <citation type="submission" date="2019-01" db="EMBL/GenBank/DDBJ databases">
        <authorList>
            <person name="Chen W.-M."/>
        </authorList>
    </citation>
    <scope>NUCLEOTIDE SEQUENCE [LARGE SCALE GENOMIC DNA]</scope>
    <source>
        <strain evidence="7 8">CCP-6</strain>
    </source>
</reference>
<organism evidence="7 8">
    <name type="scientific">Rhodovarius crocodyli</name>
    <dbReference type="NCBI Taxonomy" id="1979269"/>
    <lineage>
        <taxon>Bacteria</taxon>
        <taxon>Pseudomonadati</taxon>
        <taxon>Pseudomonadota</taxon>
        <taxon>Alphaproteobacteria</taxon>
        <taxon>Acetobacterales</taxon>
        <taxon>Roseomonadaceae</taxon>
        <taxon>Rhodovarius</taxon>
    </lineage>
</organism>
<dbReference type="SUPFAM" id="SSF51735">
    <property type="entry name" value="NAD(P)-binding Rossmann-fold domains"/>
    <property type="match status" value="1"/>
</dbReference>
<keyword evidence="8" id="KW-1185">Reference proteome</keyword>
<gene>
    <name evidence="7" type="ORF">EOD42_07870</name>
</gene>
<protein>
    <submittedName>
        <fullName evidence="7">Alcohol dehydrogenase</fullName>
    </submittedName>
</protein>
<feature type="domain" description="Enoyl reductase (ER)" evidence="6">
    <location>
        <begin position="19"/>
        <end position="373"/>
    </location>
</feature>
<keyword evidence="4" id="KW-0520">NAD</keyword>
<dbReference type="Proteomes" id="UP000282957">
    <property type="component" value="Unassembled WGS sequence"/>
</dbReference>
<dbReference type="Pfam" id="PF08240">
    <property type="entry name" value="ADH_N"/>
    <property type="match status" value="1"/>
</dbReference>
<dbReference type="SUPFAM" id="SSF50129">
    <property type="entry name" value="GroES-like"/>
    <property type="match status" value="1"/>
</dbReference>
<keyword evidence="2 5" id="KW-0862">Zinc</keyword>
<comment type="cofactor">
    <cofactor evidence="5">
        <name>Zn(2+)</name>
        <dbReference type="ChEBI" id="CHEBI:29105"/>
    </cofactor>
</comment>
<dbReference type="GO" id="GO:0005829">
    <property type="term" value="C:cytosol"/>
    <property type="evidence" value="ECO:0007669"/>
    <property type="project" value="TreeGrafter"/>
</dbReference>
<dbReference type="GO" id="GO:0008270">
    <property type="term" value="F:zinc ion binding"/>
    <property type="evidence" value="ECO:0007669"/>
    <property type="project" value="InterPro"/>
</dbReference>
<dbReference type="InterPro" id="IPR011032">
    <property type="entry name" value="GroES-like_sf"/>
</dbReference>
<dbReference type="InterPro" id="IPR002328">
    <property type="entry name" value="ADH_Zn_CS"/>
</dbReference>
<dbReference type="SMART" id="SM00829">
    <property type="entry name" value="PKS_ER"/>
    <property type="match status" value="1"/>
</dbReference>
<dbReference type="AlphaFoldDB" id="A0A437MJ65"/>
<dbReference type="InterPro" id="IPR013149">
    <property type="entry name" value="ADH-like_C"/>
</dbReference>
<dbReference type="GO" id="GO:0046294">
    <property type="term" value="P:formaldehyde catabolic process"/>
    <property type="evidence" value="ECO:0007669"/>
    <property type="project" value="TreeGrafter"/>
</dbReference>
<comment type="caution">
    <text evidence="7">The sequence shown here is derived from an EMBL/GenBank/DDBJ whole genome shotgun (WGS) entry which is preliminary data.</text>
</comment>
<keyword evidence="3" id="KW-0560">Oxidoreductase</keyword>
<evidence type="ECO:0000256" key="5">
    <source>
        <dbReference type="RuleBase" id="RU361277"/>
    </source>
</evidence>
<sequence>MRMKAAVLHQQGLPRPYVETKPLVIEEVELDPPGPGEVLIEIAAAGLCHSDLSTIENLRPRPMPIIIGHEGAGVIRETGPDVHGLQKGDHVVCLFVASCGDCRPCRKGRPNICEGGFAARAAGTLPSGAKRLKLNGEFIHHNSGLSLFAQYAVVDQSALVKIPKDVPLADAALFGCAVMTGAGAVLNTAGLRAGEEIGVVGLGGVGMSALLAAVAAGASRVVAVDMNPAKLELARQWGATHAFDARDPDCAAKVREATSGGLDTVIETAGAIPALQLAYAIAARGGEVITAGLPHVNSAFPLPAFNMVSEEKAVRGSYMGSCVPTRDIPKLLGMYRRGTLPVTRLQSGTIALEEINAGFDRLAAGETLRQMLLPNG</sequence>
<dbReference type="PANTHER" id="PTHR43880">
    <property type="entry name" value="ALCOHOL DEHYDROGENASE"/>
    <property type="match status" value="1"/>
</dbReference>
<dbReference type="InterPro" id="IPR036291">
    <property type="entry name" value="NAD(P)-bd_dom_sf"/>
</dbReference>
<dbReference type="Gene3D" id="3.90.180.10">
    <property type="entry name" value="Medium-chain alcohol dehydrogenases, catalytic domain"/>
    <property type="match status" value="1"/>
</dbReference>